<feature type="transmembrane region" description="Helical" evidence="8">
    <location>
        <begin position="287"/>
        <end position="306"/>
    </location>
</feature>
<reference evidence="9 10" key="1">
    <citation type="submission" date="2015-07" db="EMBL/GenBank/DDBJ databases">
        <title>The genome of Melipona quadrifasciata.</title>
        <authorList>
            <person name="Pan H."/>
            <person name="Kapheim K."/>
        </authorList>
    </citation>
    <scope>NUCLEOTIDE SEQUENCE [LARGE SCALE GENOMIC DNA]</scope>
    <source>
        <strain evidence="9">0111107301</strain>
        <tissue evidence="9">Whole body</tissue>
    </source>
</reference>
<sequence>MSRGKRSMNTKIIQSVTNAINHLVHWFTRPEVTDSTAFEETKSSDDFKDQEQGTRGITLDQYTGCNPLNWWYNQVRHDSMWENDSEEIDTVHQVVRGLHNGFNLQIHAGFSLDKEVMFLMKDSNHMDTRLLNLYNVWEHMEHICTFYSTLSIRGCALKRKKIDFLSKIKWMNPPACNNEAYTPTSVEHIANVATHGIWVVPSVIASWELVRRSITWTQLVSAYVYGTSLILIFTVSTFFHSVHYCNNNRQLKETLHRCDRAMIYIFIAASYFPWLNVDHFPDDEVLFIMRYAVWIMAILGIVYQQIFHERYKMLETIFYVIIGIGPSYAIINAYNQYNITELKLGGLFYISGIAFFKSDGRIPCAHAIWHLFVAVAAGLHYYAILNHVFPVVCSSDNFMTADVPSLPKLLNSHIEEL</sequence>
<organism evidence="9 10">
    <name type="scientific">Melipona quadrifasciata</name>
    <dbReference type="NCBI Taxonomy" id="166423"/>
    <lineage>
        <taxon>Eukaryota</taxon>
        <taxon>Metazoa</taxon>
        <taxon>Ecdysozoa</taxon>
        <taxon>Arthropoda</taxon>
        <taxon>Hexapoda</taxon>
        <taxon>Insecta</taxon>
        <taxon>Pterygota</taxon>
        <taxon>Neoptera</taxon>
        <taxon>Endopterygota</taxon>
        <taxon>Hymenoptera</taxon>
        <taxon>Apocrita</taxon>
        <taxon>Aculeata</taxon>
        <taxon>Apoidea</taxon>
        <taxon>Anthophila</taxon>
        <taxon>Apidae</taxon>
        <taxon>Melipona</taxon>
    </lineage>
</organism>
<feature type="transmembrane region" description="Helical" evidence="8">
    <location>
        <begin position="222"/>
        <end position="246"/>
    </location>
</feature>
<keyword evidence="6 8" id="KW-0472">Membrane</keyword>
<evidence type="ECO:0000256" key="3">
    <source>
        <dbReference type="ARBA" id="ARBA00022475"/>
    </source>
</evidence>
<feature type="binding site" evidence="7">
    <location>
        <position position="240"/>
    </location>
    <ligand>
        <name>Zn(2+)</name>
        <dbReference type="ChEBI" id="CHEBI:29105"/>
    </ligand>
</feature>
<feature type="transmembrane region" description="Helical" evidence="8">
    <location>
        <begin position="368"/>
        <end position="389"/>
    </location>
</feature>
<keyword evidence="7" id="KW-0479">Metal-binding</keyword>
<dbReference type="GO" id="GO:0005886">
    <property type="term" value="C:plasma membrane"/>
    <property type="evidence" value="ECO:0007669"/>
    <property type="project" value="UniProtKB-SubCell"/>
</dbReference>
<dbReference type="GO" id="GO:0046872">
    <property type="term" value="F:metal ion binding"/>
    <property type="evidence" value="ECO:0007669"/>
    <property type="project" value="UniProtKB-KW"/>
</dbReference>
<dbReference type="Pfam" id="PF03006">
    <property type="entry name" value="HlyIII"/>
    <property type="match status" value="1"/>
</dbReference>
<proteinExistence type="inferred from homology"/>
<protein>
    <submittedName>
        <fullName evidence="9">Monocyte to macrophage differentiation factor 2</fullName>
    </submittedName>
</protein>
<keyword evidence="4 8" id="KW-0812">Transmembrane</keyword>
<evidence type="ECO:0000256" key="4">
    <source>
        <dbReference type="ARBA" id="ARBA00022692"/>
    </source>
</evidence>
<dbReference type="STRING" id="166423.A0A0N0BCI9"/>
<gene>
    <name evidence="9" type="ORF">WN51_06764</name>
</gene>
<dbReference type="GO" id="GO:0140911">
    <property type="term" value="F:pore-forming activity"/>
    <property type="evidence" value="ECO:0007669"/>
    <property type="project" value="InterPro"/>
</dbReference>
<keyword evidence="3" id="KW-1003">Cell membrane</keyword>
<accession>A0A0N0BCI9</accession>
<keyword evidence="5 8" id="KW-1133">Transmembrane helix</keyword>
<feature type="binding site" evidence="7">
    <location>
        <position position="370"/>
    </location>
    <ligand>
        <name>Zn(2+)</name>
        <dbReference type="ChEBI" id="CHEBI:29105"/>
    </ligand>
</feature>
<keyword evidence="7" id="KW-0862">Zinc</keyword>
<dbReference type="EMBL" id="KQ435908">
    <property type="protein sequence ID" value="KOX69012.1"/>
    <property type="molecule type" value="Genomic_DNA"/>
</dbReference>
<feature type="binding site" evidence="7">
    <location>
        <position position="366"/>
    </location>
    <ligand>
        <name>Zn(2+)</name>
        <dbReference type="ChEBI" id="CHEBI:29105"/>
    </ligand>
</feature>
<dbReference type="Proteomes" id="UP000053105">
    <property type="component" value="Unassembled WGS sequence"/>
</dbReference>
<feature type="transmembrane region" description="Helical" evidence="8">
    <location>
        <begin position="313"/>
        <end position="331"/>
    </location>
</feature>
<evidence type="ECO:0000256" key="6">
    <source>
        <dbReference type="ARBA" id="ARBA00023136"/>
    </source>
</evidence>
<keyword evidence="10" id="KW-1185">Reference proteome</keyword>
<dbReference type="InterPro" id="IPR004254">
    <property type="entry name" value="AdipoR/HlyIII-related"/>
</dbReference>
<comment type="subcellular location">
    <subcellularLocation>
        <location evidence="1">Cell membrane</location>
        <topology evidence="1">Multi-pass membrane protein</topology>
    </subcellularLocation>
</comment>
<dbReference type="NCBIfam" id="TIGR01065">
    <property type="entry name" value="hlyIII"/>
    <property type="match status" value="1"/>
</dbReference>
<dbReference type="PANTHER" id="PTHR20855:SF3">
    <property type="entry name" value="LD03007P"/>
    <property type="match status" value="1"/>
</dbReference>
<dbReference type="PANTHER" id="PTHR20855">
    <property type="entry name" value="ADIPOR/PROGESTIN RECEPTOR-RELATED"/>
    <property type="match status" value="1"/>
</dbReference>
<name>A0A0N0BCI9_9HYME</name>
<comment type="similarity">
    <text evidence="2">Belongs to the ADIPOR family.</text>
</comment>
<evidence type="ECO:0000256" key="5">
    <source>
        <dbReference type="ARBA" id="ARBA00022989"/>
    </source>
</evidence>
<evidence type="ECO:0000313" key="10">
    <source>
        <dbReference type="Proteomes" id="UP000053105"/>
    </source>
</evidence>
<dbReference type="AlphaFoldDB" id="A0A0N0BCI9"/>
<evidence type="ECO:0000256" key="7">
    <source>
        <dbReference type="PIRSR" id="PIRSR604254-1"/>
    </source>
</evidence>
<evidence type="ECO:0000256" key="1">
    <source>
        <dbReference type="ARBA" id="ARBA00004651"/>
    </source>
</evidence>
<feature type="transmembrane region" description="Helical" evidence="8">
    <location>
        <begin position="258"/>
        <end position="275"/>
    </location>
</feature>
<evidence type="ECO:0000256" key="8">
    <source>
        <dbReference type="SAM" id="Phobius"/>
    </source>
</evidence>
<dbReference type="InterPro" id="IPR005744">
    <property type="entry name" value="Hy-lIII"/>
</dbReference>
<evidence type="ECO:0000313" key="9">
    <source>
        <dbReference type="EMBL" id="KOX69012.1"/>
    </source>
</evidence>
<evidence type="ECO:0000256" key="2">
    <source>
        <dbReference type="ARBA" id="ARBA00007018"/>
    </source>
</evidence>
<dbReference type="OrthoDB" id="186812at2759"/>